<proteinExistence type="predicted"/>
<evidence type="ECO:0000313" key="3">
    <source>
        <dbReference type="Proteomes" id="UP000349468"/>
    </source>
</evidence>
<evidence type="ECO:0000313" key="2">
    <source>
        <dbReference type="EMBL" id="VVP62014.1"/>
    </source>
</evidence>
<dbReference type="EMBL" id="CABVIK010000046">
    <property type="protein sequence ID" value="VVP62014.1"/>
    <property type="molecule type" value="Genomic_DNA"/>
</dbReference>
<accession>A0A5E7QJQ8</accession>
<sequence>MPAVPSRGIYRTTAAADSPSFVMNRFLPIRRTAWPIHTTLTAIDRTSWQNRQALPPISPRYRRHQKKTSDKGDTAEYQSQ</sequence>
<name>A0A5E7QJQ8_PSEFL</name>
<dbReference type="Proteomes" id="UP000349468">
    <property type="component" value="Unassembled WGS sequence"/>
</dbReference>
<evidence type="ECO:0000256" key="1">
    <source>
        <dbReference type="SAM" id="MobiDB-lite"/>
    </source>
</evidence>
<gene>
    <name evidence="2" type="ORF">PS870_06503</name>
</gene>
<reference evidence="2 3" key="1">
    <citation type="submission" date="2019-09" db="EMBL/GenBank/DDBJ databases">
        <authorList>
            <person name="Chandra G."/>
            <person name="Truman W A."/>
        </authorList>
    </citation>
    <scope>NUCLEOTIDE SEQUENCE [LARGE SCALE GENOMIC DNA]</scope>
    <source>
        <strain evidence="2">PS870</strain>
    </source>
</reference>
<dbReference type="AlphaFoldDB" id="A0A5E7QJQ8"/>
<organism evidence="2 3">
    <name type="scientific">Pseudomonas fluorescens</name>
    <dbReference type="NCBI Taxonomy" id="294"/>
    <lineage>
        <taxon>Bacteria</taxon>
        <taxon>Pseudomonadati</taxon>
        <taxon>Pseudomonadota</taxon>
        <taxon>Gammaproteobacteria</taxon>
        <taxon>Pseudomonadales</taxon>
        <taxon>Pseudomonadaceae</taxon>
        <taxon>Pseudomonas</taxon>
    </lineage>
</organism>
<protein>
    <submittedName>
        <fullName evidence="2">Uncharacterized protein</fullName>
    </submittedName>
</protein>
<feature type="region of interest" description="Disordered" evidence="1">
    <location>
        <begin position="51"/>
        <end position="80"/>
    </location>
</feature>